<keyword evidence="2" id="KW-1185">Reference proteome</keyword>
<name>A0A1K2IEN0_9FLAO</name>
<dbReference type="AlphaFoldDB" id="A0A1K2IEN0"/>
<dbReference type="STRING" id="369401.SAMN05428642_1011092"/>
<protein>
    <submittedName>
        <fullName evidence="1">Uncharacterized protein</fullName>
    </submittedName>
</protein>
<gene>
    <name evidence="1" type="ORF">SAMN05428642_1011092</name>
</gene>
<dbReference type="Proteomes" id="UP000182544">
    <property type="component" value="Unassembled WGS sequence"/>
</dbReference>
<accession>A0A1K2IEN0</accession>
<proteinExistence type="predicted"/>
<organism evidence="1 2">
    <name type="scientific">Flaviramulus basaltis</name>
    <dbReference type="NCBI Taxonomy" id="369401"/>
    <lineage>
        <taxon>Bacteria</taxon>
        <taxon>Pseudomonadati</taxon>
        <taxon>Bacteroidota</taxon>
        <taxon>Flavobacteriia</taxon>
        <taxon>Flavobacteriales</taxon>
        <taxon>Flavobacteriaceae</taxon>
        <taxon>Flaviramulus</taxon>
    </lineage>
</organism>
<evidence type="ECO:0000313" key="2">
    <source>
        <dbReference type="Proteomes" id="UP000182544"/>
    </source>
</evidence>
<evidence type="ECO:0000313" key="1">
    <source>
        <dbReference type="EMBL" id="SFZ90706.1"/>
    </source>
</evidence>
<dbReference type="EMBL" id="FPKV01000001">
    <property type="protein sequence ID" value="SFZ90706.1"/>
    <property type="molecule type" value="Genomic_DNA"/>
</dbReference>
<reference evidence="1 2" key="1">
    <citation type="submission" date="2016-10" db="EMBL/GenBank/DDBJ databases">
        <authorList>
            <person name="de Groot N.N."/>
        </authorList>
    </citation>
    <scope>NUCLEOTIDE SEQUENCE [LARGE SCALE GENOMIC DNA]</scope>
    <source>
        <strain evidence="1 2">DSM 18180</strain>
    </source>
</reference>
<dbReference type="RefSeq" id="WP_072400704.1">
    <property type="nucleotide sequence ID" value="NZ_FPKV01000001.1"/>
</dbReference>
<sequence>MVWYARKSSDDGKGMNKGVIFHEGGHYSRTIEHAKKYVESLGLIWEEELKTIDTEEEWFYFTDWEELDGDEFYDFDGNTYKLCHNCKGLVRVLIELNLCKKCGIYT</sequence>